<dbReference type="GO" id="GO:0016628">
    <property type="term" value="F:oxidoreductase activity, acting on the CH-CH group of donors, NAD or NADP as acceptor"/>
    <property type="evidence" value="ECO:0007669"/>
    <property type="project" value="InterPro"/>
</dbReference>
<dbReference type="SMART" id="SM00829">
    <property type="entry name" value="PKS_ER"/>
    <property type="match status" value="1"/>
</dbReference>
<feature type="domain" description="Enoyl reductase (ER)" evidence="2">
    <location>
        <begin position="23"/>
        <end position="340"/>
    </location>
</feature>
<dbReference type="CDD" id="cd05288">
    <property type="entry name" value="PGDH"/>
    <property type="match status" value="1"/>
</dbReference>
<dbReference type="InterPro" id="IPR041694">
    <property type="entry name" value="ADH_N_2"/>
</dbReference>
<name>A0A1H4PUR4_9NOCA</name>
<dbReference type="Pfam" id="PF00107">
    <property type="entry name" value="ADH_zinc_N"/>
    <property type="match status" value="1"/>
</dbReference>
<keyword evidence="4" id="KW-1185">Reference proteome</keyword>
<dbReference type="PANTHER" id="PTHR43205:SF7">
    <property type="entry name" value="PROSTAGLANDIN REDUCTASE 1"/>
    <property type="match status" value="1"/>
</dbReference>
<evidence type="ECO:0000256" key="1">
    <source>
        <dbReference type="ARBA" id="ARBA00023002"/>
    </source>
</evidence>
<dbReference type="FunFam" id="3.40.50.720:FF:000121">
    <property type="entry name" value="Prostaglandin reductase 2"/>
    <property type="match status" value="1"/>
</dbReference>
<sequence>MSVESIVQSTRIVLASRPDGAPTADNFRLEAVNLPDPAEGQVLIRVIYLSLDPYMRGRMSAAESYADPVEIDEVMVGGTVGQVVDSRHPDFATGDYVLGYAGWQSHAVVDGNHLRALDRDAAPLSTAVGVLGMPGFTAYSGLLKIGQPKAGETVVVAAASGPVGSAVGQIAKRKGARAVGIAGGPEKCAYLLDELGFDAAVDHRSPNFAEELCAACPDGIDVYFENVGGAVAAAVLPLLNLYARVPVCGLIAQYNDTEAPEGPDRLPGFFSRVLVKSLTIRGFIQSEFVSEMYADFQRDVSEWIREGRFAYREDIVDGLENAPAAFIGLLRGSNFGKLVVRVAEEN</sequence>
<dbReference type="InterPro" id="IPR013149">
    <property type="entry name" value="ADH-like_C"/>
</dbReference>
<dbReference type="SUPFAM" id="SSF50129">
    <property type="entry name" value="GroES-like"/>
    <property type="match status" value="2"/>
</dbReference>
<evidence type="ECO:0000259" key="2">
    <source>
        <dbReference type="SMART" id="SM00829"/>
    </source>
</evidence>
<accession>A0A1H4PUR4</accession>
<gene>
    <name evidence="3" type="ORF">SAMN04490239_2918</name>
</gene>
<dbReference type="PANTHER" id="PTHR43205">
    <property type="entry name" value="PROSTAGLANDIN REDUCTASE"/>
    <property type="match status" value="1"/>
</dbReference>
<dbReference type="OrthoDB" id="9805663at2"/>
<organism evidence="3 4">
    <name type="scientific">Rhodococcus koreensis</name>
    <dbReference type="NCBI Taxonomy" id="99653"/>
    <lineage>
        <taxon>Bacteria</taxon>
        <taxon>Bacillati</taxon>
        <taxon>Actinomycetota</taxon>
        <taxon>Actinomycetes</taxon>
        <taxon>Mycobacteriales</taxon>
        <taxon>Nocardiaceae</taxon>
        <taxon>Rhodococcus</taxon>
    </lineage>
</organism>
<protein>
    <recommendedName>
        <fullName evidence="2">Enoyl reductase (ER) domain-containing protein</fullName>
    </recommendedName>
</protein>
<dbReference type="Gene3D" id="3.40.50.720">
    <property type="entry name" value="NAD(P)-binding Rossmann-like Domain"/>
    <property type="match status" value="1"/>
</dbReference>
<dbReference type="Proteomes" id="UP000183561">
    <property type="component" value="Unassembled WGS sequence"/>
</dbReference>
<dbReference type="RefSeq" id="WP_072940465.1">
    <property type="nucleotide sequence ID" value="NZ_FNSV01000005.1"/>
</dbReference>
<dbReference type="InterPro" id="IPR045010">
    <property type="entry name" value="MDR_fam"/>
</dbReference>
<dbReference type="InterPro" id="IPR011032">
    <property type="entry name" value="GroES-like_sf"/>
</dbReference>
<keyword evidence="1" id="KW-0560">Oxidoreductase</keyword>
<dbReference type="InterPro" id="IPR036291">
    <property type="entry name" value="NAD(P)-bd_dom_sf"/>
</dbReference>
<dbReference type="InterPro" id="IPR020843">
    <property type="entry name" value="ER"/>
</dbReference>
<dbReference type="Pfam" id="PF16884">
    <property type="entry name" value="ADH_N_2"/>
    <property type="match status" value="1"/>
</dbReference>
<reference evidence="4" key="1">
    <citation type="submission" date="2016-10" db="EMBL/GenBank/DDBJ databases">
        <authorList>
            <person name="Varghese N."/>
            <person name="Submissions S."/>
        </authorList>
    </citation>
    <scope>NUCLEOTIDE SEQUENCE [LARGE SCALE GENOMIC DNA]</scope>
    <source>
        <strain evidence="4">DSM 44498</strain>
    </source>
</reference>
<dbReference type="EMBL" id="FNSV01000005">
    <property type="protein sequence ID" value="SEC11163.1"/>
    <property type="molecule type" value="Genomic_DNA"/>
</dbReference>
<proteinExistence type="predicted"/>
<dbReference type="AlphaFoldDB" id="A0A1H4PUR4"/>
<evidence type="ECO:0000313" key="4">
    <source>
        <dbReference type="Proteomes" id="UP000183561"/>
    </source>
</evidence>
<dbReference type="SUPFAM" id="SSF51735">
    <property type="entry name" value="NAD(P)-binding Rossmann-fold domains"/>
    <property type="match status" value="1"/>
</dbReference>
<dbReference type="Gene3D" id="3.90.180.10">
    <property type="entry name" value="Medium-chain alcohol dehydrogenases, catalytic domain"/>
    <property type="match status" value="1"/>
</dbReference>
<evidence type="ECO:0000313" key="3">
    <source>
        <dbReference type="EMBL" id="SEC11163.1"/>
    </source>
</evidence>